<dbReference type="AlphaFoldDB" id="A0A1H9TB08"/>
<proteinExistence type="predicted"/>
<dbReference type="GO" id="GO:0071972">
    <property type="term" value="F:peptidoglycan L,D-transpeptidase activity"/>
    <property type="evidence" value="ECO:0007669"/>
    <property type="project" value="TreeGrafter"/>
</dbReference>
<evidence type="ECO:0000256" key="6">
    <source>
        <dbReference type="PROSITE-ProRule" id="PRU01373"/>
    </source>
</evidence>
<dbReference type="GO" id="GO:0016740">
    <property type="term" value="F:transferase activity"/>
    <property type="evidence" value="ECO:0007669"/>
    <property type="project" value="UniProtKB-KW"/>
</dbReference>
<feature type="region of interest" description="Disordered" evidence="7">
    <location>
        <begin position="1"/>
        <end position="21"/>
    </location>
</feature>
<evidence type="ECO:0000256" key="5">
    <source>
        <dbReference type="ARBA" id="ARBA00023316"/>
    </source>
</evidence>
<name>A0A1H9TB08_9FIRM</name>
<evidence type="ECO:0000256" key="8">
    <source>
        <dbReference type="SAM" id="Phobius"/>
    </source>
</evidence>
<keyword evidence="4 6" id="KW-0573">Peptidoglycan synthesis</keyword>
<feature type="compositionally biased region" description="Polar residues" evidence="7">
    <location>
        <begin position="10"/>
        <end position="21"/>
    </location>
</feature>
<keyword evidence="2" id="KW-0808">Transferase</keyword>
<evidence type="ECO:0000256" key="7">
    <source>
        <dbReference type="SAM" id="MobiDB-lite"/>
    </source>
</evidence>
<reference evidence="11" key="1">
    <citation type="submission" date="2016-10" db="EMBL/GenBank/DDBJ databases">
        <authorList>
            <person name="Varghese N."/>
            <person name="Submissions S."/>
        </authorList>
    </citation>
    <scope>NUCLEOTIDE SEQUENCE [LARGE SCALE GENOMIC DNA]</scope>
    <source>
        <strain evidence="11">S1b</strain>
    </source>
</reference>
<evidence type="ECO:0000256" key="4">
    <source>
        <dbReference type="ARBA" id="ARBA00022984"/>
    </source>
</evidence>
<dbReference type="Pfam" id="PF03734">
    <property type="entry name" value="YkuD"/>
    <property type="match status" value="1"/>
</dbReference>
<keyword evidence="10" id="KW-0449">Lipoprotein</keyword>
<dbReference type="Proteomes" id="UP000182471">
    <property type="component" value="Unassembled WGS sequence"/>
</dbReference>
<keyword evidence="11" id="KW-1185">Reference proteome</keyword>
<dbReference type="GO" id="GO:0005576">
    <property type="term" value="C:extracellular region"/>
    <property type="evidence" value="ECO:0007669"/>
    <property type="project" value="TreeGrafter"/>
</dbReference>
<evidence type="ECO:0000256" key="1">
    <source>
        <dbReference type="ARBA" id="ARBA00004752"/>
    </source>
</evidence>
<dbReference type="GO" id="GO:0008360">
    <property type="term" value="P:regulation of cell shape"/>
    <property type="evidence" value="ECO:0007669"/>
    <property type="project" value="UniProtKB-UniRule"/>
</dbReference>
<dbReference type="GO" id="GO:0071555">
    <property type="term" value="P:cell wall organization"/>
    <property type="evidence" value="ECO:0007669"/>
    <property type="project" value="UniProtKB-UniRule"/>
</dbReference>
<accession>A0A1H9TB08</accession>
<dbReference type="SUPFAM" id="SSF141523">
    <property type="entry name" value="L,D-transpeptidase catalytic domain-like"/>
    <property type="match status" value="1"/>
</dbReference>
<dbReference type="Gene3D" id="2.40.440.10">
    <property type="entry name" value="L,D-transpeptidase catalytic domain-like"/>
    <property type="match status" value="1"/>
</dbReference>
<dbReference type="GO" id="GO:0018104">
    <property type="term" value="P:peptidoglycan-protein cross-linking"/>
    <property type="evidence" value="ECO:0007669"/>
    <property type="project" value="TreeGrafter"/>
</dbReference>
<dbReference type="EMBL" id="FOGW01000015">
    <property type="protein sequence ID" value="SER94500.1"/>
    <property type="molecule type" value="Genomic_DNA"/>
</dbReference>
<keyword evidence="8" id="KW-0812">Transmembrane</keyword>
<evidence type="ECO:0000256" key="3">
    <source>
        <dbReference type="ARBA" id="ARBA00022960"/>
    </source>
</evidence>
<dbReference type="SUPFAM" id="SSF143985">
    <property type="entry name" value="L,D-transpeptidase pre-catalytic domain-like"/>
    <property type="match status" value="1"/>
</dbReference>
<keyword evidence="8" id="KW-0472">Membrane</keyword>
<keyword evidence="5 6" id="KW-0961">Cell wall biogenesis/degradation</keyword>
<feature type="transmembrane region" description="Helical" evidence="8">
    <location>
        <begin position="29"/>
        <end position="50"/>
    </location>
</feature>
<dbReference type="PANTHER" id="PTHR30582:SF33">
    <property type="entry name" value="EXPORTED PROTEIN"/>
    <property type="match status" value="1"/>
</dbReference>
<feature type="active site" description="Proton donor/acceptor" evidence="6">
    <location>
        <position position="430"/>
    </location>
</feature>
<dbReference type="InterPro" id="IPR038063">
    <property type="entry name" value="Transpep_catalytic_dom"/>
</dbReference>
<dbReference type="UniPathway" id="UPA00219"/>
<keyword evidence="3 6" id="KW-0133">Cell shape</keyword>
<dbReference type="PROSITE" id="PS52029">
    <property type="entry name" value="LD_TPASE"/>
    <property type="match status" value="1"/>
</dbReference>
<dbReference type="InterPro" id="IPR038054">
    <property type="entry name" value="LD_TPept-like_central_sf"/>
</dbReference>
<evidence type="ECO:0000313" key="11">
    <source>
        <dbReference type="Proteomes" id="UP000182471"/>
    </source>
</evidence>
<evidence type="ECO:0000313" key="10">
    <source>
        <dbReference type="EMBL" id="SER94500.1"/>
    </source>
</evidence>
<feature type="active site" description="Nucleophile" evidence="6">
    <location>
        <position position="451"/>
    </location>
</feature>
<dbReference type="InterPro" id="IPR050979">
    <property type="entry name" value="LD-transpeptidase"/>
</dbReference>
<dbReference type="PANTHER" id="PTHR30582">
    <property type="entry name" value="L,D-TRANSPEPTIDASE"/>
    <property type="match status" value="1"/>
</dbReference>
<dbReference type="Gene3D" id="3.10.20.800">
    <property type="match status" value="1"/>
</dbReference>
<evidence type="ECO:0000259" key="9">
    <source>
        <dbReference type="PROSITE" id="PS52029"/>
    </source>
</evidence>
<keyword evidence="8" id="KW-1133">Transmembrane helix</keyword>
<evidence type="ECO:0000256" key="2">
    <source>
        <dbReference type="ARBA" id="ARBA00022679"/>
    </source>
</evidence>
<sequence length="514" mass="57917">MLKKEKLNTKAGSKNSASKQHSGSSITKYLLFGIIGITIIAYICVSIYFMKHFYPNTKIGNLDISLKTSDYVISEKTKTSKSYSLTIIDKDKTSYKIKGSDIDYTYKSTGEEKKLLKKQNSFLWPINVFKKSNYTLLSSSSYNESKLKHCINGLSLFDKSKIVEPVDAHFEQTKNGYTIVKASDGHYPLYNKIEKEIKHALDLQNPKIVLDKNYYKHPKITNDDKSVKKVIDKVDKYCSLNLTYKIGTENYKLSDADIISMLDITKSGVVSLNRNKVASFTFNLASKYNTFGRVREFKTTVGDTVKIGGGDYGWVINKNKETEHLYNALNNHKNFNCEPIYEQTGLYRAKDDIGKTYIEIDYTNQKLYYYKDGALQLQTDIVSGNISRNNGSPDGVFKIVYKQSPATLVGENYQSEVTYFMPFAYNVGIHDASWRSSFGGSIYKTNGSHGCVNVPPSVAGKLYKIVEKKTPVIAYYREHVVLTAENAKISNAFSYAAPGQMSRAQKVASGNANH</sequence>
<protein>
    <submittedName>
        <fullName evidence="10">Lipoprotein-anchoring transpeptidase ErfK/SrfK</fullName>
    </submittedName>
</protein>
<comment type="pathway">
    <text evidence="1 6">Cell wall biogenesis; peptidoglycan biosynthesis.</text>
</comment>
<feature type="domain" description="L,D-TPase catalytic" evidence="9">
    <location>
        <begin position="356"/>
        <end position="475"/>
    </location>
</feature>
<dbReference type="Pfam" id="PF12229">
    <property type="entry name" value="PG_binding_4"/>
    <property type="match status" value="1"/>
</dbReference>
<organism evidence="10 11">
    <name type="scientific">Lachnobacterium bovis</name>
    <dbReference type="NCBI Taxonomy" id="140626"/>
    <lineage>
        <taxon>Bacteria</taxon>
        <taxon>Bacillati</taxon>
        <taxon>Bacillota</taxon>
        <taxon>Clostridia</taxon>
        <taxon>Lachnospirales</taxon>
        <taxon>Lachnospiraceae</taxon>
        <taxon>Lachnobacterium</taxon>
    </lineage>
</organism>
<dbReference type="InterPro" id="IPR005490">
    <property type="entry name" value="LD_TPept_cat_dom"/>
</dbReference>
<dbReference type="CDD" id="cd16913">
    <property type="entry name" value="YkuD_like"/>
    <property type="match status" value="1"/>
</dbReference>
<gene>
    <name evidence="10" type="ORF">SAMN02910429_01567</name>
</gene>
<dbReference type="InterPro" id="IPR022029">
    <property type="entry name" value="YoaR-like_PG-bd"/>
</dbReference>